<sequence length="42" mass="4770">MANKPLNFSQQDISSYRRLICQELTAAIDSQRNTKSKNVNVS</sequence>
<dbReference type="AlphaFoldDB" id="A0A6V7X1D9"/>
<protein>
    <submittedName>
        <fullName evidence="1">Uncharacterized protein</fullName>
    </submittedName>
</protein>
<organism evidence="1 2">
    <name type="scientific">Meloidogyne enterolobii</name>
    <name type="common">Root-knot nematode worm</name>
    <name type="synonym">Meloidogyne mayaguensis</name>
    <dbReference type="NCBI Taxonomy" id="390850"/>
    <lineage>
        <taxon>Eukaryota</taxon>
        <taxon>Metazoa</taxon>
        <taxon>Ecdysozoa</taxon>
        <taxon>Nematoda</taxon>
        <taxon>Chromadorea</taxon>
        <taxon>Rhabditida</taxon>
        <taxon>Tylenchina</taxon>
        <taxon>Tylenchomorpha</taxon>
        <taxon>Tylenchoidea</taxon>
        <taxon>Meloidogynidae</taxon>
        <taxon>Meloidogyninae</taxon>
        <taxon>Meloidogyne</taxon>
    </lineage>
</organism>
<comment type="caution">
    <text evidence="1">The sequence shown here is derived from an EMBL/GenBank/DDBJ whole genome shotgun (WGS) entry which is preliminary data.</text>
</comment>
<proteinExistence type="predicted"/>
<reference evidence="1 2" key="1">
    <citation type="submission" date="2020-08" db="EMBL/GenBank/DDBJ databases">
        <authorList>
            <person name="Koutsovoulos G."/>
            <person name="Danchin GJ E."/>
        </authorList>
    </citation>
    <scope>NUCLEOTIDE SEQUENCE [LARGE SCALE GENOMIC DNA]</scope>
</reference>
<dbReference type="Proteomes" id="UP000580250">
    <property type="component" value="Unassembled WGS sequence"/>
</dbReference>
<evidence type="ECO:0000313" key="1">
    <source>
        <dbReference type="EMBL" id="CAD2193136.1"/>
    </source>
</evidence>
<accession>A0A6V7X1D9</accession>
<dbReference type="EMBL" id="CAJEWN010001007">
    <property type="protein sequence ID" value="CAD2193136.1"/>
    <property type="molecule type" value="Genomic_DNA"/>
</dbReference>
<evidence type="ECO:0000313" key="2">
    <source>
        <dbReference type="Proteomes" id="UP000580250"/>
    </source>
</evidence>
<name>A0A6V7X1D9_MELEN</name>
<gene>
    <name evidence="1" type="ORF">MENT_LOCUS46066</name>
</gene>